<feature type="compositionally biased region" description="Low complexity" evidence="7">
    <location>
        <begin position="587"/>
        <end position="602"/>
    </location>
</feature>
<dbReference type="Gene3D" id="1.20.1270.60">
    <property type="entry name" value="Arfaptin homology (AH) domain/BAR domain"/>
    <property type="match status" value="1"/>
</dbReference>
<dbReference type="PROSITE" id="PS51338">
    <property type="entry name" value="IMD"/>
    <property type="match status" value="1"/>
</dbReference>
<feature type="compositionally biased region" description="Polar residues" evidence="7">
    <location>
        <begin position="319"/>
        <end position="339"/>
    </location>
</feature>
<keyword evidence="4" id="KW-0175">Coiled coil</keyword>
<organism evidence="10 11">
    <name type="scientific">Phyllostomus discolor</name>
    <name type="common">pale spear-nosed bat</name>
    <dbReference type="NCBI Taxonomy" id="89673"/>
    <lineage>
        <taxon>Eukaryota</taxon>
        <taxon>Metazoa</taxon>
        <taxon>Chordata</taxon>
        <taxon>Craniata</taxon>
        <taxon>Vertebrata</taxon>
        <taxon>Euteleostomi</taxon>
        <taxon>Mammalia</taxon>
        <taxon>Eutheria</taxon>
        <taxon>Laurasiatheria</taxon>
        <taxon>Chiroptera</taxon>
        <taxon>Yangochiroptera</taxon>
        <taxon>Phyllostomidae</taxon>
        <taxon>Phyllostominae</taxon>
        <taxon>Phyllostomus</taxon>
    </lineage>
</organism>
<feature type="region of interest" description="Disordered" evidence="7">
    <location>
        <begin position="467"/>
        <end position="497"/>
    </location>
</feature>
<feature type="region of interest" description="Disordered" evidence="7">
    <location>
        <begin position="567"/>
        <end position="734"/>
    </location>
</feature>
<evidence type="ECO:0000259" key="9">
    <source>
        <dbReference type="PROSITE" id="PS51338"/>
    </source>
</evidence>
<dbReference type="CDD" id="cd22060">
    <property type="entry name" value="WH2_MTSS1"/>
    <property type="match status" value="1"/>
</dbReference>
<dbReference type="GO" id="GO:0034334">
    <property type="term" value="P:adherens junction maintenance"/>
    <property type="evidence" value="ECO:0007669"/>
    <property type="project" value="TreeGrafter"/>
</dbReference>
<dbReference type="GeneID" id="114514408"/>
<dbReference type="RefSeq" id="XP_028389346.1">
    <property type="nucleotide sequence ID" value="XM_028533545.2"/>
</dbReference>
<evidence type="ECO:0000256" key="6">
    <source>
        <dbReference type="ARBA" id="ARBA00061293"/>
    </source>
</evidence>
<dbReference type="CTD" id="9788"/>
<dbReference type="InterPro" id="IPR013606">
    <property type="entry name" value="I-BAR_dom"/>
</dbReference>
<comment type="similarity">
    <text evidence="6">Belongs to the MTSS family.</text>
</comment>
<feature type="region of interest" description="Disordered" evidence="7">
    <location>
        <begin position="259"/>
        <end position="451"/>
    </location>
</feature>
<dbReference type="GO" id="GO:0005737">
    <property type="term" value="C:cytoplasm"/>
    <property type="evidence" value="ECO:0007669"/>
    <property type="project" value="UniProtKB-SubCell"/>
</dbReference>
<dbReference type="AlphaFoldDB" id="A0A6J2NBM7"/>
<evidence type="ECO:0000256" key="7">
    <source>
        <dbReference type="SAM" id="MobiDB-lite"/>
    </source>
</evidence>
<feature type="compositionally biased region" description="Polar residues" evidence="7">
    <location>
        <begin position="468"/>
        <end position="497"/>
    </location>
</feature>
<dbReference type="InterPro" id="IPR003124">
    <property type="entry name" value="WH2_dom"/>
</dbReference>
<dbReference type="FunFam" id="1.20.1270.60:FF:000010">
    <property type="entry name" value="Metastasis suppressor 1, isoform CRA_e"/>
    <property type="match status" value="1"/>
</dbReference>
<keyword evidence="10" id="KW-1185">Reference proteome</keyword>
<feature type="region of interest" description="Disordered" evidence="7">
    <location>
        <begin position="542"/>
        <end position="561"/>
    </location>
</feature>
<dbReference type="Proteomes" id="UP000504628">
    <property type="component" value="Chromosome 7"/>
</dbReference>
<dbReference type="PROSITE" id="PS51082">
    <property type="entry name" value="WH2"/>
    <property type="match status" value="1"/>
</dbReference>
<dbReference type="Pfam" id="PF08397">
    <property type="entry name" value="IMD"/>
    <property type="match status" value="1"/>
</dbReference>
<feature type="compositionally biased region" description="Polar residues" evidence="7">
    <location>
        <begin position="524"/>
        <end position="535"/>
    </location>
</feature>
<gene>
    <name evidence="11" type="primary">MTSS1</name>
</gene>
<feature type="domain" description="IMD" evidence="9">
    <location>
        <begin position="1"/>
        <end position="254"/>
    </location>
</feature>
<dbReference type="Pfam" id="PF02205">
    <property type="entry name" value="WH2"/>
    <property type="match status" value="1"/>
</dbReference>
<reference evidence="11" key="1">
    <citation type="submission" date="2025-08" db="UniProtKB">
        <authorList>
            <consortium name="RefSeq"/>
        </authorList>
    </citation>
    <scope>IDENTIFICATION</scope>
    <source>
        <tissue evidence="11">Muscle</tissue>
    </source>
</reference>
<evidence type="ECO:0000313" key="10">
    <source>
        <dbReference type="Proteomes" id="UP000504628"/>
    </source>
</evidence>
<feature type="domain" description="WH2" evidence="8">
    <location>
        <begin position="706"/>
        <end position="723"/>
    </location>
</feature>
<keyword evidence="5" id="KW-0009">Actin-binding</keyword>
<dbReference type="GO" id="GO:0015629">
    <property type="term" value="C:actin cytoskeleton"/>
    <property type="evidence" value="ECO:0007669"/>
    <property type="project" value="TreeGrafter"/>
</dbReference>
<keyword evidence="3" id="KW-0597">Phosphoprotein</keyword>
<dbReference type="CDD" id="cd07643">
    <property type="entry name" value="I-BAR_IMD_MIM"/>
    <property type="match status" value="1"/>
</dbReference>
<proteinExistence type="inferred from homology"/>
<dbReference type="InterPro" id="IPR030127">
    <property type="entry name" value="MTSS1/MTSS2"/>
</dbReference>
<dbReference type="PANTHER" id="PTHR15708:SF10">
    <property type="entry name" value="PROTEIN MTSS 1"/>
    <property type="match status" value="1"/>
</dbReference>
<protein>
    <submittedName>
        <fullName evidence="11">Protein MTSS 1 isoform X8</fullName>
    </submittedName>
</protein>
<evidence type="ECO:0000313" key="11">
    <source>
        <dbReference type="RefSeq" id="XP_028389346.1"/>
    </source>
</evidence>
<dbReference type="GO" id="GO:0032233">
    <property type="term" value="P:positive regulation of actin filament bundle assembly"/>
    <property type="evidence" value="ECO:0007669"/>
    <property type="project" value="TreeGrafter"/>
</dbReference>
<evidence type="ECO:0000256" key="2">
    <source>
        <dbReference type="ARBA" id="ARBA00022490"/>
    </source>
</evidence>
<feature type="compositionally biased region" description="Polar residues" evidence="7">
    <location>
        <begin position="635"/>
        <end position="645"/>
    </location>
</feature>
<evidence type="ECO:0000256" key="1">
    <source>
        <dbReference type="ARBA" id="ARBA00004496"/>
    </source>
</evidence>
<feature type="region of interest" description="Disordered" evidence="7">
    <location>
        <begin position="513"/>
        <end position="535"/>
    </location>
</feature>
<sequence length="734" mass="79133">MEAVIEKECSALGGLFQTIISDMKGSYPVWEDFINKAGKLQSQLRTTVVAAAAFLDAFQKVADMATNTRGGTREIGSALTRMCMRHRSIEAKLRQFSSALIDCLINPLQEQMEEWKKVANQLDKDHAKEYKKARQEIKKKSSDTLKLQKKAKKVEALGRGDIQPQLDSALQDVNDKYLLLEETEKQAVRKALIEERGRFCTFISMLRPVIEEEISMLGEITHLQTISEDLKSLTMDPHKLPSSSEQVILDLKGSDYSWSYQTPPSSPSTTMSRKSSVCSSLNSVNSSDSRSSGSHSHSPSSHYRCRSSNLAQQAPVRLSSVSSHDSGFISQDAFQSKSPSPMPPEAPNQNSSSSASSEASETCQSVSECSSPTSVSSGSTMGAWASAEKDWAKPGPYDQPLVNTLQRRKEKREPDPSGGGPAAAGGAPAAAEEAQRPRSMTVSAAARPGEEMEACEELALALSRGLQLDTQRSSRDSLQCSSGYSTQTTTPCCSEDTIPSQVSDYDYFSVSGDQEADQQEFDKSSTIPRNSDVSQSYRRMFQAKRPASTAGLPTTLGPAMVTPGVATIRRTPSTKPSVRRGTIGAGPIPIKTPVIPVKTPTVPDLPGVLPAPPDGPEERGEHSPESPSVGEGPQGVTSIPSSLWSGQAAVNPPLPGPKPSIPEEHRQAIPESEAEDQERDPASATASPGQAPESDPADLSPRETPQGEDMLNAIRRGVKLKKTMTNDRSAPRFS</sequence>
<evidence type="ECO:0000256" key="5">
    <source>
        <dbReference type="ARBA" id="ARBA00023203"/>
    </source>
</evidence>
<comment type="subcellular location">
    <subcellularLocation>
        <location evidence="1">Cytoplasm</location>
    </subcellularLocation>
</comment>
<feature type="compositionally biased region" description="Low complexity" evidence="7">
    <location>
        <begin position="259"/>
        <end position="309"/>
    </location>
</feature>
<keyword evidence="2" id="KW-0963">Cytoplasm</keyword>
<dbReference type="GO" id="GO:0009898">
    <property type="term" value="C:cytoplasmic side of plasma membrane"/>
    <property type="evidence" value="ECO:0007669"/>
    <property type="project" value="TreeGrafter"/>
</dbReference>
<dbReference type="SUPFAM" id="SSF103657">
    <property type="entry name" value="BAR/IMD domain-like"/>
    <property type="match status" value="1"/>
</dbReference>
<evidence type="ECO:0000259" key="8">
    <source>
        <dbReference type="PROSITE" id="PS51082"/>
    </source>
</evidence>
<dbReference type="GO" id="GO:0003779">
    <property type="term" value="F:actin binding"/>
    <property type="evidence" value="ECO:0007669"/>
    <property type="project" value="UniProtKB-KW"/>
</dbReference>
<dbReference type="GO" id="GO:0005543">
    <property type="term" value="F:phospholipid binding"/>
    <property type="evidence" value="ECO:0007669"/>
    <property type="project" value="TreeGrafter"/>
</dbReference>
<dbReference type="GO" id="GO:0007009">
    <property type="term" value="P:plasma membrane organization"/>
    <property type="evidence" value="ECO:0007669"/>
    <property type="project" value="InterPro"/>
</dbReference>
<accession>A0A6J2NBM7</accession>
<evidence type="ECO:0000256" key="3">
    <source>
        <dbReference type="ARBA" id="ARBA00022553"/>
    </source>
</evidence>
<name>A0A6J2NBM7_9CHIR</name>
<dbReference type="PANTHER" id="PTHR15708">
    <property type="entry name" value="ACTIN BUNDLING/MISSING IN METASTASIS-RELATED"/>
    <property type="match status" value="1"/>
</dbReference>
<dbReference type="InterPro" id="IPR027267">
    <property type="entry name" value="AH/BAR_dom_sf"/>
</dbReference>
<feature type="compositionally biased region" description="Low complexity" evidence="7">
    <location>
        <begin position="351"/>
        <end position="379"/>
    </location>
</feature>
<evidence type="ECO:0000256" key="4">
    <source>
        <dbReference type="ARBA" id="ARBA00023054"/>
    </source>
</evidence>